<name>A0A4Z1KM25_9HELO</name>
<dbReference type="EMBL" id="PQXO01000481">
    <property type="protein sequence ID" value="TGO84644.1"/>
    <property type="molecule type" value="Genomic_DNA"/>
</dbReference>
<sequence length="125" mass="13526">MEEIESACKLANIHDTIGSLPEGYETPCGSIGGQFSDGQLQRLSIACVLLRKPHLLLLDESTSALDAESEKLFEEALEKTSKGVTVIANAHRLRTIEKASTIFAIDSGICVDQGSHDELVARNEE</sequence>
<dbReference type="STRING" id="87229.A0A4Z1KM25"/>
<reference evidence="2 3" key="1">
    <citation type="submission" date="2017-12" db="EMBL/GenBank/DDBJ databases">
        <title>Comparative genomics of Botrytis spp.</title>
        <authorList>
            <person name="Valero-Jimenez C.A."/>
            <person name="Tapia P."/>
            <person name="Veloso J."/>
            <person name="Silva-Moreno E."/>
            <person name="Staats M."/>
            <person name="Valdes J.H."/>
            <person name="Van Kan J.A.L."/>
        </authorList>
    </citation>
    <scope>NUCLEOTIDE SEQUENCE [LARGE SCALE GENOMIC DNA]</scope>
    <source>
        <strain evidence="2 3">MUCL3349</strain>
    </source>
</reference>
<accession>A0A4Z1KM25</accession>
<dbReference type="SUPFAM" id="SSF52540">
    <property type="entry name" value="P-loop containing nucleoside triphosphate hydrolases"/>
    <property type="match status" value="1"/>
</dbReference>
<dbReference type="PANTHER" id="PTHR24221:SF641">
    <property type="entry name" value="ABC MULTIDRUG TRANSPORTER MDR4"/>
    <property type="match status" value="1"/>
</dbReference>
<evidence type="ECO:0000313" key="3">
    <source>
        <dbReference type="Proteomes" id="UP000297280"/>
    </source>
</evidence>
<proteinExistence type="predicted"/>
<dbReference type="GO" id="GO:0005524">
    <property type="term" value="F:ATP binding"/>
    <property type="evidence" value="ECO:0007669"/>
    <property type="project" value="InterPro"/>
</dbReference>
<gene>
    <name evidence="2" type="ORF">BPOR_0482g00090</name>
</gene>
<protein>
    <recommendedName>
        <fullName evidence="1">ABC transporter domain-containing protein</fullName>
    </recommendedName>
</protein>
<dbReference type="InterPro" id="IPR003439">
    <property type="entry name" value="ABC_transporter-like_ATP-bd"/>
</dbReference>
<dbReference type="GO" id="GO:0016887">
    <property type="term" value="F:ATP hydrolysis activity"/>
    <property type="evidence" value="ECO:0007669"/>
    <property type="project" value="InterPro"/>
</dbReference>
<evidence type="ECO:0000259" key="1">
    <source>
        <dbReference type="Pfam" id="PF00005"/>
    </source>
</evidence>
<dbReference type="InterPro" id="IPR027417">
    <property type="entry name" value="P-loop_NTPase"/>
</dbReference>
<keyword evidence="3" id="KW-1185">Reference proteome</keyword>
<organism evidence="2 3">
    <name type="scientific">Botrytis porri</name>
    <dbReference type="NCBI Taxonomy" id="87229"/>
    <lineage>
        <taxon>Eukaryota</taxon>
        <taxon>Fungi</taxon>
        <taxon>Dikarya</taxon>
        <taxon>Ascomycota</taxon>
        <taxon>Pezizomycotina</taxon>
        <taxon>Leotiomycetes</taxon>
        <taxon>Helotiales</taxon>
        <taxon>Sclerotiniaceae</taxon>
        <taxon>Botrytis</taxon>
    </lineage>
</organism>
<dbReference type="PANTHER" id="PTHR24221">
    <property type="entry name" value="ATP-BINDING CASSETTE SUB-FAMILY B"/>
    <property type="match status" value="1"/>
</dbReference>
<feature type="domain" description="ABC transporter" evidence="1">
    <location>
        <begin position="23"/>
        <end position="63"/>
    </location>
</feature>
<dbReference type="InterPro" id="IPR039421">
    <property type="entry name" value="Type_1_exporter"/>
</dbReference>
<dbReference type="GO" id="GO:0042626">
    <property type="term" value="F:ATPase-coupled transmembrane transporter activity"/>
    <property type="evidence" value="ECO:0007669"/>
    <property type="project" value="TreeGrafter"/>
</dbReference>
<dbReference type="AlphaFoldDB" id="A0A4Z1KM25"/>
<evidence type="ECO:0000313" key="2">
    <source>
        <dbReference type="EMBL" id="TGO84644.1"/>
    </source>
</evidence>
<dbReference type="GO" id="GO:0016020">
    <property type="term" value="C:membrane"/>
    <property type="evidence" value="ECO:0007669"/>
    <property type="project" value="TreeGrafter"/>
</dbReference>
<dbReference type="Gene3D" id="3.40.50.300">
    <property type="entry name" value="P-loop containing nucleotide triphosphate hydrolases"/>
    <property type="match status" value="1"/>
</dbReference>
<comment type="caution">
    <text evidence="2">The sequence shown here is derived from an EMBL/GenBank/DDBJ whole genome shotgun (WGS) entry which is preliminary data.</text>
</comment>
<dbReference type="Proteomes" id="UP000297280">
    <property type="component" value="Unassembled WGS sequence"/>
</dbReference>
<dbReference type="Pfam" id="PF00005">
    <property type="entry name" value="ABC_tran"/>
    <property type="match status" value="1"/>
</dbReference>